<keyword evidence="2 6" id="KW-0328">Glycosyltransferase</keyword>
<dbReference type="PANTHER" id="PTHR45947">
    <property type="entry name" value="SULFOQUINOVOSYL TRANSFERASE SQD2"/>
    <property type="match status" value="1"/>
</dbReference>
<dbReference type="RefSeq" id="WP_237817521.1">
    <property type="nucleotide sequence ID" value="NZ_JAKLTQ010000001.1"/>
</dbReference>
<dbReference type="GO" id="GO:0016757">
    <property type="term" value="F:glycosyltransferase activity"/>
    <property type="evidence" value="ECO:0007669"/>
    <property type="project" value="UniProtKB-KW"/>
</dbReference>
<dbReference type="SUPFAM" id="SSF53756">
    <property type="entry name" value="UDP-Glycosyltransferase/glycogen phosphorylase"/>
    <property type="match status" value="1"/>
</dbReference>
<evidence type="ECO:0000313" key="6">
    <source>
        <dbReference type="EMBL" id="MCG2620419.1"/>
    </source>
</evidence>
<sequence>MANTEQGVLSRVDQTHGTRPLKILIAADTYPPDVNGAAVFGFRLASAMTKRGHEVHILATRPDRGPSWSEKREEATVHRLRSHSVPTHETWRICLPWEIKRDIRRTFDEVQPDVVHIQCHYMIGQATIAEATRRGIRTIATNHFMPENLEPFLPFPQWFLDIVARNSWRDMGKIMGKAAVVTTPTPLAAKAMRDHARLDKVLPLSNGIDTAHYELAPGEVVDRPEHPTVLFVGRLAQEKHVDVLIDAVGRTDPALNVHLEIIGGGEVRPALEAKTAELGLQDRVHFAGHVDDDALRQAYLRATVFCQPGTAELQSLVSLEAMSASKPVLLANAMALPHLVQDGVNGYLFTPRDPFDLAAKLELILRRAPDQIEAMGAASHAMVVKHAIDKTMDTFERLYRGGTAEDYLA</sequence>
<reference evidence="6" key="1">
    <citation type="submission" date="2022-01" db="EMBL/GenBank/DDBJ databases">
        <authorList>
            <person name="Jo J.-H."/>
            <person name="Im W.-T."/>
        </authorList>
    </citation>
    <scope>NUCLEOTIDE SEQUENCE</scope>
    <source>
        <strain evidence="6">I2-34</strain>
    </source>
</reference>
<keyword evidence="3 6" id="KW-0808">Transferase</keyword>
<evidence type="ECO:0000256" key="2">
    <source>
        <dbReference type="ARBA" id="ARBA00022676"/>
    </source>
</evidence>
<evidence type="ECO:0000259" key="5">
    <source>
        <dbReference type="Pfam" id="PF13439"/>
    </source>
</evidence>
<dbReference type="InterPro" id="IPR050194">
    <property type="entry name" value="Glycosyltransferase_grp1"/>
</dbReference>
<dbReference type="InterPro" id="IPR028098">
    <property type="entry name" value="Glyco_trans_4-like_N"/>
</dbReference>
<protein>
    <recommendedName>
        <fullName evidence="1">D-inositol 3-phosphate glycosyltransferase</fullName>
    </recommendedName>
</protein>
<dbReference type="Pfam" id="PF00534">
    <property type="entry name" value="Glycos_transf_1"/>
    <property type="match status" value="1"/>
</dbReference>
<comment type="caution">
    <text evidence="6">The sequence shown here is derived from an EMBL/GenBank/DDBJ whole genome shotgun (WGS) entry which is preliminary data.</text>
</comment>
<evidence type="ECO:0000256" key="3">
    <source>
        <dbReference type="ARBA" id="ARBA00022679"/>
    </source>
</evidence>
<dbReference type="Pfam" id="PF13439">
    <property type="entry name" value="Glyco_transf_4"/>
    <property type="match status" value="1"/>
</dbReference>
<dbReference type="PANTHER" id="PTHR45947:SF3">
    <property type="entry name" value="SULFOQUINOVOSYL TRANSFERASE SQD2"/>
    <property type="match status" value="1"/>
</dbReference>
<name>A0ABS9L156_9MICC</name>
<evidence type="ECO:0000259" key="4">
    <source>
        <dbReference type="Pfam" id="PF00534"/>
    </source>
</evidence>
<dbReference type="InterPro" id="IPR001296">
    <property type="entry name" value="Glyco_trans_1"/>
</dbReference>
<keyword evidence="7" id="KW-1185">Reference proteome</keyword>
<organism evidence="6 7">
    <name type="scientific">Arthrobacter hankyongi</name>
    <dbReference type="NCBI Taxonomy" id="2904801"/>
    <lineage>
        <taxon>Bacteria</taxon>
        <taxon>Bacillati</taxon>
        <taxon>Actinomycetota</taxon>
        <taxon>Actinomycetes</taxon>
        <taxon>Micrococcales</taxon>
        <taxon>Micrococcaceae</taxon>
        <taxon>Arthrobacter</taxon>
    </lineage>
</organism>
<feature type="domain" description="Glycosyltransferase subfamily 4-like N-terminal" evidence="5">
    <location>
        <begin position="34"/>
        <end position="211"/>
    </location>
</feature>
<accession>A0ABS9L156</accession>
<dbReference type="EMBL" id="JAKLTQ010000001">
    <property type="protein sequence ID" value="MCG2620419.1"/>
    <property type="molecule type" value="Genomic_DNA"/>
</dbReference>
<dbReference type="Proteomes" id="UP001165368">
    <property type="component" value="Unassembled WGS sequence"/>
</dbReference>
<dbReference type="Gene3D" id="3.40.50.2000">
    <property type="entry name" value="Glycogen Phosphorylase B"/>
    <property type="match status" value="2"/>
</dbReference>
<gene>
    <name evidence="6" type="ORF">LVY72_00655</name>
</gene>
<proteinExistence type="predicted"/>
<evidence type="ECO:0000313" key="7">
    <source>
        <dbReference type="Proteomes" id="UP001165368"/>
    </source>
</evidence>
<evidence type="ECO:0000256" key="1">
    <source>
        <dbReference type="ARBA" id="ARBA00021292"/>
    </source>
</evidence>
<feature type="domain" description="Glycosyl transferase family 1" evidence="4">
    <location>
        <begin position="225"/>
        <end position="368"/>
    </location>
</feature>